<keyword evidence="7" id="KW-0695">RNA-directed DNA polymerase</keyword>
<evidence type="ECO:0000256" key="2">
    <source>
        <dbReference type="ARBA" id="ARBA00022723"/>
    </source>
</evidence>
<keyword evidence="11" id="KW-1185">Reference proteome</keyword>
<dbReference type="PANTHER" id="PTHR42648:SF11">
    <property type="entry name" value="TRANSPOSON TY4-P GAG-POL POLYPROTEIN"/>
    <property type="match status" value="1"/>
</dbReference>
<sequence>MASMGAKVSFDDEKCVVSKEENKFVIGKLVDDMLYTVNPVEFAHPTTEPLDMWHQRFGHLNNGYVNQLMKNDMVTGMMYDESKQVEKDCKGCSMGKMHKNPFPKASLHRASIPSEIIHTDICGPTQLQVESIGGSRYLVTFTDDYSRYAVAYFIKKKDEALTKFKEFVNYVENQDGNHNKVKILRSDNGGEYKSNSFSKFCTEKGIVQQFTCPYTPEQNGVAERLNRTILESARSMIYHANFPLVFWAEACNTAVYLHNRSPTVALKDKTPHECLFGEKPDVSNLKVFGCMCYVHIPDSNRRKLDQKSYEAIFVGYPTGTKGYKVYDVKRRKFISRDVQFLEKKFHNFENPKNDFVFEQQERIEVLDDEKQTVELFDLDRVDDELDQTFNEDQDEFRVDPVVETNINLNETMEQPVNPENDEPVGESETPSTSKTYEERFMENVKNLGPVR</sequence>
<dbReference type="InterPro" id="IPR025724">
    <property type="entry name" value="GAG-pre-integrase_dom"/>
</dbReference>
<evidence type="ECO:0000256" key="5">
    <source>
        <dbReference type="ARBA" id="ARBA00022842"/>
    </source>
</evidence>
<keyword evidence="8" id="KW-0808">Transferase</keyword>
<keyword evidence="9" id="KW-0233">DNA recombination</keyword>
<keyword evidence="8" id="KW-0239">DNA-directed DNA polymerase</keyword>
<keyword evidence="3" id="KW-0255">Endonuclease</keyword>
<dbReference type="InterPro" id="IPR001584">
    <property type="entry name" value="Integrase_cat-core"/>
</dbReference>
<dbReference type="Proteomes" id="UP001152795">
    <property type="component" value="Unassembled WGS sequence"/>
</dbReference>
<name>A0A6S7J027_PARCT</name>
<dbReference type="InterPro" id="IPR039537">
    <property type="entry name" value="Retrotran_Ty1/copia-like"/>
</dbReference>
<evidence type="ECO:0000256" key="6">
    <source>
        <dbReference type="ARBA" id="ARBA00022908"/>
    </source>
</evidence>
<evidence type="ECO:0000313" key="11">
    <source>
        <dbReference type="Proteomes" id="UP001152795"/>
    </source>
</evidence>
<evidence type="ECO:0000256" key="8">
    <source>
        <dbReference type="ARBA" id="ARBA00022932"/>
    </source>
</evidence>
<accession>A0A6S7J027</accession>
<proteinExistence type="predicted"/>
<dbReference type="Gene3D" id="3.30.420.10">
    <property type="entry name" value="Ribonuclease H-like superfamily/Ribonuclease H"/>
    <property type="match status" value="1"/>
</dbReference>
<dbReference type="Pfam" id="PF13976">
    <property type="entry name" value="gag_pre-integrs"/>
    <property type="match status" value="1"/>
</dbReference>
<evidence type="ECO:0000256" key="7">
    <source>
        <dbReference type="ARBA" id="ARBA00022918"/>
    </source>
</evidence>
<dbReference type="OrthoDB" id="413361at2759"/>
<dbReference type="InterPro" id="IPR057670">
    <property type="entry name" value="SH3_retrovirus"/>
</dbReference>
<dbReference type="AlphaFoldDB" id="A0A6S7J027"/>
<dbReference type="InterPro" id="IPR036397">
    <property type="entry name" value="RNaseH_sf"/>
</dbReference>
<keyword evidence="4" id="KW-0378">Hydrolase</keyword>
<evidence type="ECO:0000256" key="9">
    <source>
        <dbReference type="ARBA" id="ARBA00023172"/>
    </source>
</evidence>
<protein>
    <submittedName>
        <fullName evidence="10">Retrovirus-related Pol poly from transposon TNT 1-94</fullName>
    </submittedName>
</protein>
<dbReference type="GO" id="GO:0003887">
    <property type="term" value="F:DNA-directed DNA polymerase activity"/>
    <property type="evidence" value="ECO:0007669"/>
    <property type="project" value="UniProtKB-KW"/>
</dbReference>
<dbReference type="GO" id="GO:0046872">
    <property type="term" value="F:metal ion binding"/>
    <property type="evidence" value="ECO:0007669"/>
    <property type="project" value="UniProtKB-KW"/>
</dbReference>
<dbReference type="GO" id="GO:0003676">
    <property type="term" value="F:nucleic acid binding"/>
    <property type="evidence" value="ECO:0007669"/>
    <property type="project" value="InterPro"/>
</dbReference>
<reference evidence="10" key="1">
    <citation type="submission" date="2020-04" db="EMBL/GenBank/DDBJ databases">
        <authorList>
            <person name="Alioto T."/>
            <person name="Alioto T."/>
            <person name="Gomez Garrido J."/>
        </authorList>
    </citation>
    <scope>NUCLEOTIDE SEQUENCE</scope>
    <source>
        <strain evidence="10">A484AB</strain>
    </source>
</reference>
<organism evidence="10 11">
    <name type="scientific">Paramuricea clavata</name>
    <name type="common">Red gorgonian</name>
    <name type="synonym">Violescent sea-whip</name>
    <dbReference type="NCBI Taxonomy" id="317549"/>
    <lineage>
        <taxon>Eukaryota</taxon>
        <taxon>Metazoa</taxon>
        <taxon>Cnidaria</taxon>
        <taxon>Anthozoa</taxon>
        <taxon>Octocorallia</taxon>
        <taxon>Malacalcyonacea</taxon>
        <taxon>Plexauridae</taxon>
        <taxon>Paramuricea</taxon>
    </lineage>
</organism>
<keyword evidence="6" id="KW-0229">DNA integration</keyword>
<evidence type="ECO:0000256" key="1">
    <source>
        <dbReference type="ARBA" id="ARBA00022722"/>
    </source>
</evidence>
<keyword evidence="1" id="KW-0540">Nuclease</keyword>
<dbReference type="PANTHER" id="PTHR42648">
    <property type="entry name" value="TRANSPOSASE, PUTATIVE-RELATED"/>
    <property type="match status" value="1"/>
</dbReference>
<keyword evidence="5" id="KW-0460">Magnesium</keyword>
<gene>
    <name evidence="10" type="ORF">PACLA_8A045346</name>
</gene>
<evidence type="ECO:0000256" key="4">
    <source>
        <dbReference type="ARBA" id="ARBA00022801"/>
    </source>
</evidence>
<keyword evidence="8" id="KW-0548">Nucleotidyltransferase</keyword>
<dbReference type="SUPFAM" id="SSF53098">
    <property type="entry name" value="Ribonuclease H-like"/>
    <property type="match status" value="1"/>
</dbReference>
<comment type="caution">
    <text evidence="10">The sequence shown here is derived from an EMBL/GenBank/DDBJ whole genome shotgun (WGS) entry which is preliminary data.</text>
</comment>
<dbReference type="PROSITE" id="PS50994">
    <property type="entry name" value="INTEGRASE"/>
    <property type="match status" value="1"/>
</dbReference>
<dbReference type="EMBL" id="CACRXK020012532">
    <property type="protein sequence ID" value="CAB4023507.1"/>
    <property type="molecule type" value="Genomic_DNA"/>
</dbReference>
<dbReference type="GO" id="GO:0004519">
    <property type="term" value="F:endonuclease activity"/>
    <property type="evidence" value="ECO:0007669"/>
    <property type="project" value="UniProtKB-KW"/>
</dbReference>
<dbReference type="GO" id="GO:0015074">
    <property type="term" value="P:DNA integration"/>
    <property type="evidence" value="ECO:0007669"/>
    <property type="project" value="UniProtKB-KW"/>
</dbReference>
<evidence type="ECO:0000256" key="3">
    <source>
        <dbReference type="ARBA" id="ARBA00022759"/>
    </source>
</evidence>
<dbReference type="Pfam" id="PF00665">
    <property type="entry name" value="rve"/>
    <property type="match status" value="1"/>
</dbReference>
<keyword evidence="2" id="KW-0479">Metal-binding</keyword>
<evidence type="ECO:0000313" key="10">
    <source>
        <dbReference type="EMBL" id="CAB4023507.1"/>
    </source>
</evidence>
<dbReference type="InterPro" id="IPR012337">
    <property type="entry name" value="RNaseH-like_sf"/>
</dbReference>
<dbReference type="GO" id="GO:0003964">
    <property type="term" value="F:RNA-directed DNA polymerase activity"/>
    <property type="evidence" value="ECO:0007669"/>
    <property type="project" value="UniProtKB-KW"/>
</dbReference>
<dbReference type="GO" id="GO:0006310">
    <property type="term" value="P:DNA recombination"/>
    <property type="evidence" value="ECO:0007669"/>
    <property type="project" value="UniProtKB-KW"/>
</dbReference>
<dbReference type="Pfam" id="PF25597">
    <property type="entry name" value="SH3_retrovirus"/>
    <property type="match status" value="1"/>
</dbReference>
<dbReference type="GO" id="GO:0016787">
    <property type="term" value="F:hydrolase activity"/>
    <property type="evidence" value="ECO:0007669"/>
    <property type="project" value="UniProtKB-KW"/>
</dbReference>